<feature type="region of interest" description="Disordered" evidence="2">
    <location>
        <begin position="129"/>
        <end position="174"/>
    </location>
</feature>
<dbReference type="Proteomes" id="UP001479290">
    <property type="component" value="Unassembled WGS sequence"/>
</dbReference>
<feature type="compositionally biased region" description="Basic and acidic residues" evidence="2">
    <location>
        <begin position="671"/>
        <end position="768"/>
    </location>
</feature>
<evidence type="ECO:0000256" key="2">
    <source>
        <dbReference type="SAM" id="MobiDB-lite"/>
    </source>
</evidence>
<dbReference type="GO" id="GO:0000922">
    <property type="term" value="C:spindle pole"/>
    <property type="evidence" value="ECO:0007669"/>
    <property type="project" value="InterPro"/>
</dbReference>
<feature type="compositionally biased region" description="Polar residues" evidence="2">
    <location>
        <begin position="1035"/>
        <end position="1045"/>
    </location>
</feature>
<feature type="compositionally biased region" description="Basic and acidic residues" evidence="2">
    <location>
        <begin position="364"/>
        <end position="375"/>
    </location>
</feature>
<organism evidence="4 5">
    <name type="scientific">Culter alburnus</name>
    <name type="common">Topmouth culter</name>
    <dbReference type="NCBI Taxonomy" id="194366"/>
    <lineage>
        <taxon>Eukaryota</taxon>
        <taxon>Metazoa</taxon>
        <taxon>Chordata</taxon>
        <taxon>Craniata</taxon>
        <taxon>Vertebrata</taxon>
        <taxon>Euteleostomi</taxon>
        <taxon>Actinopterygii</taxon>
        <taxon>Neopterygii</taxon>
        <taxon>Teleostei</taxon>
        <taxon>Ostariophysi</taxon>
        <taxon>Cypriniformes</taxon>
        <taxon>Xenocyprididae</taxon>
        <taxon>Xenocypridinae</taxon>
        <taxon>Culter</taxon>
    </lineage>
</organism>
<evidence type="ECO:0000256" key="1">
    <source>
        <dbReference type="SAM" id="Coils"/>
    </source>
</evidence>
<feature type="coiled-coil region" evidence="1">
    <location>
        <begin position="826"/>
        <end position="853"/>
    </location>
</feature>
<feature type="region of interest" description="Disordered" evidence="2">
    <location>
        <begin position="1070"/>
        <end position="1089"/>
    </location>
</feature>
<feature type="region of interest" description="Disordered" evidence="2">
    <location>
        <begin position="1"/>
        <end position="60"/>
    </location>
</feature>
<feature type="region of interest" description="Disordered" evidence="2">
    <location>
        <begin position="996"/>
        <end position="1045"/>
    </location>
</feature>
<feature type="region of interest" description="Disordered" evidence="2">
    <location>
        <begin position="671"/>
        <end position="815"/>
    </location>
</feature>
<dbReference type="GO" id="GO:0005813">
    <property type="term" value="C:centrosome"/>
    <property type="evidence" value="ECO:0007669"/>
    <property type="project" value="InterPro"/>
</dbReference>
<proteinExistence type="predicted"/>
<name>A0AAW1YZA8_CULAL</name>
<protein>
    <recommendedName>
        <fullName evidence="3">Centrosome and spindle pole-associated protein 1 C-terminal domain-containing protein</fullName>
    </recommendedName>
</protein>
<dbReference type="PANTHER" id="PTHR21616:SF2">
    <property type="entry name" value="CENTROSOME AND SPINDLE POLE-ASSOCIATED PROTEIN 1"/>
    <property type="match status" value="1"/>
</dbReference>
<feature type="domain" description="Centrosome and spindle pole-associated protein 1 C-terminal" evidence="3">
    <location>
        <begin position="899"/>
        <end position="953"/>
    </location>
</feature>
<dbReference type="EMBL" id="JAWDJR010000023">
    <property type="protein sequence ID" value="KAK9953381.1"/>
    <property type="molecule type" value="Genomic_DNA"/>
</dbReference>
<feature type="compositionally biased region" description="Basic and acidic residues" evidence="2">
    <location>
        <begin position="200"/>
        <end position="234"/>
    </location>
</feature>
<evidence type="ECO:0000259" key="3">
    <source>
        <dbReference type="Pfam" id="PF24578"/>
    </source>
</evidence>
<gene>
    <name evidence="4" type="ORF">ABG768_017378</name>
</gene>
<dbReference type="GO" id="GO:0032467">
    <property type="term" value="P:positive regulation of cytokinesis"/>
    <property type="evidence" value="ECO:0007669"/>
    <property type="project" value="InterPro"/>
</dbReference>
<evidence type="ECO:0000313" key="5">
    <source>
        <dbReference type="Proteomes" id="UP001479290"/>
    </source>
</evidence>
<keyword evidence="5" id="KW-1185">Reference proteome</keyword>
<reference evidence="4 5" key="1">
    <citation type="submission" date="2024-05" db="EMBL/GenBank/DDBJ databases">
        <title>A high-quality chromosomal-level genome assembly of Topmouth culter (Culter alburnus).</title>
        <authorList>
            <person name="Zhao H."/>
        </authorList>
    </citation>
    <scope>NUCLEOTIDE SEQUENCE [LARGE SCALE GENOMIC DNA]</scope>
    <source>
        <strain evidence="4">CATC2023</strain>
        <tissue evidence="4">Muscle</tissue>
    </source>
</reference>
<keyword evidence="1" id="KW-0175">Coiled coil</keyword>
<dbReference type="Pfam" id="PF24578">
    <property type="entry name" value="CSPP1_C"/>
    <property type="match status" value="1"/>
</dbReference>
<dbReference type="InterPro" id="IPR026708">
    <property type="entry name" value="CSPP1"/>
</dbReference>
<dbReference type="AlphaFoldDB" id="A0AAW1YZA8"/>
<comment type="caution">
    <text evidence="4">The sequence shown here is derived from an EMBL/GenBank/DDBJ whole genome shotgun (WGS) entry which is preliminary data.</text>
</comment>
<dbReference type="InterPro" id="IPR058191">
    <property type="entry name" value="CSPP1_C"/>
</dbReference>
<feature type="compositionally biased region" description="Polar residues" evidence="2">
    <location>
        <begin position="250"/>
        <end position="263"/>
    </location>
</feature>
<accession>A0AAW1YZA8</accession>
<feature type="region of interest" description="Disordered" evidence="2">
    <location>
        <begin position="364"/>
        <end position="398"/>
    </location>
</feature>
<sequence>MNVNISNFMEERRADTEEAPYMEMKTSFGNKENIKPANKTQPSQPKQTKEESFGLSLPLGEEYERKKQKLKQELRLDYRRFVSEKKNQMIADPLPQSHMLSLPIKERRSAKEKLQDERNKEYNLFLRGQGGSQKIGKSSSTPQALDRFGSVTPKYPAGSPEVQVQRGSQGPENITFSRRDVATLTEPISGVPKVSRPRRHWAETPDRWGGPYRDHTSSDEEIELPEKERHRNVQEDTGATRRGGKHDNSSHSLQAPTRAQNRSVNEQNMTEFATGLMIGAAEGDETSQRRKERYRLELLQQIAEQQKNKRKEKELELRVAATGAVDPEKKPDRIKQFGAVTREYEGRRRDVPYHPGLGLEVFRADSARRLKEDKPPQAPKESAPPERPRVAFQSPSLDHSTVLSRLANTSGLGLEAGANGTTPVTENNYRSLSRALGEIVAPRITGVRPPLGPSLTDSYQTPYDNAYYYYGARNPLDPNLAHYGPAGDQQSHIPPEAHWPVLQPPSGRLTQAISHAGVVPSGPAFFSHKRLQQPKESAVSHQEALKQQIQERQQRRHREKVETELYDAKLEAEMKAYEPWGRGGGGAPLRDNHGNLISDLKQMHKSNVEAYDSGGRVARIPVASRTEPAGFAPSQPPVQARGNLFNELPSPQQLHDQEKYKDCLKQQIEEKRRKEAEERERSRLEDEKEERRLAEQRARIQREFEEEQERKRQKEKEQIAKNEELIRQAEERRKEAEKLRKEAEEKENEALRKRHEREKQTHLEEVHRAPSPPLPTLQKKLRQQMPRPPSVESHRSSTTVSMRSMSAPHSPPVPARRNEIRATEEKQTVIRELSALRRQLRSEQRRLEGQLMQSNGNDHTPPIHGRPREHLPEDVFEVARLHKQVPIRRPASHTTAGANMHNLQEFNHLKYRDGASRMEVRQAYPDPPSDDHSLDIQQQALLRQQQRTINSLRRGRPADYFDMVSSGKQHLEQRLNSAENPGRRLLLDSESAFIDPSGDSFHLHSRRDQRARPAVRKTDISDDVLNRYTRPDSGPDSQSLNSLTSTEIERLRERTKNKMTSLNNMREHDWRSGEVSAEEGEELWSQTPSTNRRVSIDTIATDPWLRPSSSDTLKRFMGGRRPANRNHAAGQDWEGPSTYHG</sequence>
<feature type="compositionally biased region" description="Polar residues" evidence="2">
    <location>
        <begin position="165"/>
        <end position="174"/>
    </location>
</feature>
<feature type="region of interest" description="Disordered" evidence="2">
    <location>
        <begin position="626"/>
        <end position="658"/>
    </location>
</feature>
<feature type="region of interest" description="Disordered" evidence="2">
    <location>
        <begin position="1118"/>
        <end position="1141"/>
    </location>
</feature>
<dbReference type="PANTHER" id="PTHR21616">
    <property type="entry name" value="CENTROSOME SPINDLE POLE ASSOCIATED PROTEIN"/>
    <property type="match status" value="1"/>
</dbReference>
<feature type="compositionally biased region" description="Basic and acidic residues" evidence="2">
    <location>
        <begin position="1006"/>
        <end position="1020"/>
    </location>
</feature>
<dbReference type="GO" id="GO:0005874">
    <property type="term" value="C:microtubule"/>
    <property type="evidence" value="ECO:0007669"/>
    <property type="project" value="InterPro"/>
</dbReference>
<feature type="region of interest" description="Disordered" evidence="2">
    <location>
        <begin position="190"/>
        <end position="263"/>
    </location>
</feature>
<feature type="compositionally biased region" description="Low complexity" evidence="2">
    <location>
        <begin position="796"/>
        <end position="806"/>
    </location>
</feature>
<evidence type="ECO:0000313" key="4">
    <source>
        <dbReference type="EMBL" id="KAK9953381.1"/>
    </source>
</evidence>